<comment type="subcellular location">
    <subcellularLocation>
        <location evidence="1">Cell membrane</location>
        <topology evidence="1">Single-pass type II membrane protein</topology>
    </subcellularLocation>
    <subcellularLocation>
        <location evidence="3">Endoplasmic reticulum membrane</location>
        <topology evidence="3">Single-pass type II membrane protein</topology>
    </subcellularLocation>
    <subcellularLocation>
        <location evidence="2">Secreted</location>
        <location evidence="2">Extracellular exosome</location>
    </subcellularLocation>
</comment>
<evidence type="ECO:0000256" key="11">
    <source>
        <dbReference type="ARBA" id="ARBA00023136"/>
    </source>
</evidence>
<evidence type="ECO:0000256" key="3">
    <source>
        <dbReference type="ARBA" id="ARBA00004648"/>
    </source>
</evidence>
<keyword evidence="11 13" id="KW-0472">Membrane</keyword>
<protein>
    <recommendedName>
        <fullName evidence="5">Transmembrane protein 98</fullName>
    </recommendedName>
</protein>
<evidence type="ECO:0000313" key="15">
    <source>
        <dbReference type="Proteomes" id="UP000005237"/>
    </source>
</evidence>
<evidence type="ECO:0000256" key="1">
    <source>
        <dbReference type="ARBA" id="ARBA00004401"/>
    </source>
</evidence>
<sequence>MDIVVILALVVLGFVFILSLIILVITCQRRRHSRAKSKVLVAFETPPDRFTRSGLSAAPTVAISDIDSMEQLNELLGELLDKNPWLYDARGIMQHVVAVLSIGKSMTAKLASVQLPTTPSPFHDAINMAIRNIYPRFDDLIESLATQPIDMRLLEARAMSLGTVCWSLYLPYTLLDARYKEVLQKPLNEMNLHLVTIRTAAHLVAMADKGAGENLDLVDLKDQLMRMRRQIRGGMLLDDDYETEEDMDDDDDDAGEEHDEDNKLVSKKSGSLADHHEKTPLVQSEAIIDMIELTKVPLVDQNKLVLINGTTPSEKLSNSSSPLHHRHHHHHHHLHQNNVPNDTLNTVEEEMNEDDHHHEGEAVFGNPTLLSKLRLLFVRIYLAFYLVSVYTAAEKAVKIGRQKKGKEDATSL</sequence>
<feature type="transmembrane region" description="Helical" evidence="13">
    <location>
        <begin position="6"/>
        <end position="27"/>
    </location>
</feature>
<proteinExistence type="inferred from homology"/>
<reference evidence="14" key="2">
    <citation type="submission" date="2022-06" db="UniProtKB">
        <authorList>
            <consortium name="EnsemblMetazoa"/>
        </authorList>
    </citation>
    <scope>IDENTIFICATION</scope>
    <source>
        <strain evidence="14">DF5081</strain>
    </source>
</reference>
<dbReference type="PANTHER" id="PTHR32510:SF3">
    <property type="entry name" value="TRANSMEMBRANE PROTEIN 98"/>
    <property type="match status" value="1"/>
</dbReference>
<evidence type="ECO:0000313" key="14">
    <source>
        <dbReference type="EnsemblMetazoa" id="CJA05395a.1"/>
    </source>
</evidence>
<evidence type="ECO:0000256" key="12">
    <source>
        <dbReference type="SAM" id="MobiDB-lite"/>
    </source>
</evidence>
<evidence type="ECO:0000256" key="5">
    <source>
        <dbReference type="ARBA" id="ARBA00014380"/>
    </source>
</evidence>
<comment type="similarity">
    <text evidence="4">Belongs to the TMEM98 family.</text>
</comment>
<evidence type="ECO:0000256" key="10">
    <source>
        <dbReference type="ARBA" id="ARBA00022989"/>
    </source>
</evidence>
<accession>A0A8R1HLQ0</accession>
<dbReference type="GO" id="GO:0005576">
    <property type="term" value="C:extracellular region"/>
    <property type="evidence" value="ECO:0007669"/>
    <property type="project" value="UniProtKB-SubCell"/>
</dbReference>
<keyword evidence="7" id="KW-0964">Secreted</keyword>
<keyword evidence="6" id="KW-1003">Cell membrane</keyword>
<evidence type="ECO:0000256" key="7">
    <source>
        <dbReference type="ARBA" id="ARBA00022525"/>
    </source>
</evidence>
<feature type="region of interest" description="Disordered" evidence="12">
    <location>
        <begin position="238"/>
        <end position="277"/>
    </location>
</feature>
<dbReference type="GO" id="GO:0005886">
    <property type="term" value="C:plasma membrane"/>
    <property type="evidence" value="ECO:0007669"/>
    <property type="project" value="UniProtKB-SubCell"/>
</dbReference>
<keyword evidence="10 13" id="KW-1133">Transmembrane helix</keyword>
<evidence type="ECO:0000256" key="9">
    <source>
        <dbReference type="ARBA" id="ARBA00022824"/>
    </source>
</evidence>
<dbReference type="AlphaFoldDB" id="A0A8R1HLQ0"/>
<evidence type="ECO:0000256" key="8">
    <source>
        <dbReference type="ARBA" id="ARBA00022692"/>
    </source>
</evidence>
<evidence type="ECO:0000256" key="2">
    <source>
        <dbReference type="ARBA" id="ARBA00004550"/>
    </source>
</evidence>
<feature type="compositionally biased region" description="Polar residues" evidence="12">
    <location>
        <begin position="311"/>
        <end position="322"/>
    </location>
</feature>
<evidence type="ECO:0000256" key="4">
    <source>
        <dbReference type="ARBA" id="ARBA00011024"/>
    </source>
</evidence>
<feature type="compositionally biased region" description="Acidic residues" evidence="12">
    <location>
        <begin position="238"/>
        <end position="259"/>
    </location>
</feature>
<dbReference type="GO" id="GO:0005789">
    <property type="term" value="C:endoplasmic reticulum membrane"/>
    <property type="evidence" value="ECO:0007669"/>
    <property type="project" value="UniProtKB-SubCell"/>
</dbReference>
<feature type="transmembrane region" description="Helical" evidence="13">
    <location>
        <begin position="376"/>
        <end position="393"/>
    </location>
</feature>
<dbReference type="EnsemblMetazoa" id="CJA05395a.1">
    <property type="protein sequence ID" value="CJA05395a.1"/>
    <property type="gene ID" value="WBGene00124599"/>
</dbReference>
<evidence type="ECO:0000256" key="6">
    <source>
        <dbReference type="ARBA" id="ARBA00022475"/>
    </source>
</evidence>
<feature type="region of interest" description="Disordered" evidence="12">
    <location>
        <begin position="311"/>
        <end position="340"/>
    </location>
</feature>
<reference evidence="15" key="1">
    <citation type="submission" date="2010-08" db="EMBL/GenBank/DDBJ databases">
        <authorList>
            <consortium name="Caenorhabditis japonica Sequencing Consortium"/>
            <person name="Wilson R.K."/>
        </authorList>
    </citation>
    <scope>NUCLEOTIDE SEQUENCE [LARGE SCALE GENOMIC DNA]</scope>
    <source>
        <strain evidence="15">DF5081</strain>
    </source>
</reference>
<organism evidence="14 15">
    <name type="scientific">Caenorhabditis japonica</name>
    <dbReference type="NCBI Taxonomy" id="281687"/>
    <lineage>
        <taxon>Eukaryota</taxon>
        <taxon>Metazoa</taxon>
        <taxon>Ecdysozoa</taxon>
        <taxon>Nematoda</taxon>
        <taxon>Chromadorea</taxon>
        <taxon>Rhabditida</taxon>
        <taxon>Rhabditina</taxon>
        <taxon>Rhabditomorpha</taxon>
        <taxon>Rhabditoidea</taxon>
        <taxon>Rhabditidae</taxon>
        <taxon>Peloderinae</taxon>
        <taxon>Caenorhabditis</taxon>
    </lineage>
</organism>
<dbReference type="Proteomes" id="UP000005237">
    <property type="component" value="Unassembled WGS sequence"/>
</dbReference>
<keyword evidence="8 13" id="KW-0812">Transmembrane</keyword>
<feature type="compositionally biased region" description="Basic residues" evidence="12">
    <location>
        <begin position="323"/>
        <end position="335"/>
    </location>
</feature>
<keyword evidence="9" id="KW-0256">Endoplasmic reticulum</keyword>
<name>A0A8R1HLQ0_CAEJA</name>
<keyword evidence="15" id="KW-1185">Reference proteome</keyword>
<dbReference type="InterPro" id="IPR029668">
    <property type="entry name" value="TMEM98"/>
</dbReference>
<dbReference type="PANTHER" id="PTHR32510">
    <property type="entry name" value="TRANSMEMBRANE PROTEIN 98"/>
    <property type="match status" value="1"/>
</dbReference>
<evidence type="ECO:0000256" key="13">
    <source>
        <dbReference type="SAM" id="Phobius"/>
    </source>
</evidence>